<evidence type="ECO:0000256" key="1">
    <source>
        <dbReference type="SAM" id="SignalP"/>
    </source>
</evidence>
<feature type="chain" id="PRO_5037666596" description="SCP domain-containing protein" evidence="1">
    <location>
        <begin position="29"/>
        <end position="286"/>
    </location>
</feature>
<evidence type="ECO:0000313" key="3">
    <source>
        <dbReference type="EMBL" id="GFZ26362.1"/>
    </source>
</evidence>
<dbReference type="Gene3D" id="3.40.33.10">
    <property type="entry name" value="CAP"/>
    <property type="match status" value="1"/>
</dbReference>
<feature type="domain" description="SCP" evidence="2">
    <location>
        <begin position="116"/>
        <end position="173"/>
    </location>
</feature>
<dbReference type="AlphaFoldDB" id="A0A916QHZ7"/>
<proteinExistence type="predicted"/>
<dbReference type="EMBL" id="BMAY01000001">
    <property type="protein sequence ID" value="GFZ26362.1"/>
    <property type="molecule type" value="Genomic_DNA"/>
</dbReference>
<reference evidence="3" key="1">
    <citation type="submission" date="2020-08" db="EMBL/GenBank/DDBJ databases">
        <title>Taxonomic study for Lactobacillus species isolated from hardwood bark.</title>
        <authorList>
            <person name="Tohno M."/>
            <person name="Tanizawa Y."/>
        </authorList>
    </citation>
    <scope>NUCLEOTIDE SEQUENCE</scope>
    <source>
        <strain evidence="3">B40</strain>
    </source>
</reference>
<organism evidence="3 4">
    <name type="scientific">Lactobacillus corticis</name>
    <dbReference type="NCBI Taxonomy" id="2201249"/>
    <lineage>
        <taxon>Bacteria</taxon>
        <taxon>Bacillati</taxon>
        <taxon>Bacillota</taxon>
        <taxon>Bacilli</taxon>
        <taxon>Lactobacillales</taxon>
        <taxon>Lactobacillaceae</taxon>
        <taxon>Lactobacillus</taxon>
    </lineage>
</organism>
<dbReference type="InterPro" id="IPR014044">
    <property type="entry name" value="CAP_dom"/>
</dbReference>
<gene>
    <name evidence="3" type="ORF">LCB40_02420</name>
</gene>
<dbReference type="InterPro" id="IPR035940">
    <property type="entry name" value="CAP_sf"/>
</dbReference>
<keyword evidence="1" id="KW-0732">Signal</keyword>
<dbReference type="InterPro" id="IPR027607">
    <property type="entry name" value="Surf_Exclu_SEC10/PgrA"/>
</dbReference>
<evidence type="ECO:0000313" key="4">
    <source>
        <dbReference type="Proteomes" id="UP000677218"/>
    </source>
</evidence>
<feature type="signal peptide" evidence="1">
    <location>
        <begin position="1"/>
        <end position="28"/>
    </location>
</feature>
<name>A0A916QHZ7_9LACO</name>
<comment type="caution">
    <text evidence="3">The sequence shown here is derived from an EMBL/GenBank/DDBJ whole genome shotgun (WGS) entry which is preliminary data.</text>
</comment>
<protein>
    <recommendedName>
        <fullName evidence="2">SCP domain-containing protein</fullName>
    </recommendedName>
</protein>
<dbReference type="NCBIfam" id="TIGR04320">
    <property type="entry name" value="Surf_Exclu_PgrA"/>
    <property type="match status" value="1"/>
</dbReference>
<evidence type="ECO:0000259" key="2">
    <source>
        <dbReference type="Pfam" id="PF00188"/>
    </source>
</evidence>
<dbReference type="Proteomes" id="UP000677218">
    <property type="component" value="Unassembled WGS sequence"/>
</dbReference>
<dbReference type="Pfam" id="PF00188">
    <property type="entry name" value="CAP"/>
    <property type="match status" value="1"/>
</dbReference>
<keyword evidence="4" id="KW-1185">Reference proteome</keyword>
<sequence>MMKKRILTLLLAASLALPMMAVMPTSNAQTVAAKAYKYKSTTGVKFTLPKGYTRAALLKAYQGKPSKTFIKASMKGVKENTFSSNKKYAKKKDNKTKVRPDKLTSKQRTELAKFSLDMINQARAKLGLKPWKYSKGTEKLASDIAKEYTKHKRGIAQQSHYTAGIVRASKKNGLNLNDNYVEDMAGFKSNQYKMTMTQLKKSIYFGIKQMVFGYTASSDKYAKKQAYYREWGHAGDLFNTQGSSHDGDWNYYGFSVSRVGKVYSLHYISVPRFVVKSKQYNLSFKP</sequence>
<accession>A0A916QHZ7</accession>